<keyword evidence="3" id="KW-0547">Nucleotide-binding</keyword>
<name>A0ABQ6JHC1_9ACTN</name>
<evidence type="ECO:0000256" key="3">
    <source>
        <dbReference type="ARBA" id="ARBA00022741"/>
    </source>
</evidence>
<evidence type="ECO:0000256" key="5">
    <source>
        <dbReference type="ARBA" id="ARBA00022840"/>
    </source>
</evidence>
<feature type="region of interest" description="Disordered" evidence="6">
    <location>
        <begin position="66"/>
        <end position="113"/>
    </location>
</feature>
<dbReference type="EC" id="2.7.11.1" evidence="1"/>
<dbReference type="Pfam" id="PF00069">
    <property type="entry name" value="Pkinase"/>
    <property type="match status" value="1"/>
</dbReference>
<evidence type="ECO:0000259" key="7">
    <source>
        <dbReference type="PROSITE" id="PS50011"/>
    </source>
</evidence>
<evidence type="ECO:0000256" key="6">
    <source>
        <dbReference type="SAM" id="MobiDB-lite"/>
    </source>
</evidence>
<evidence type="ECO:0000256" key="4">
    <source>
        <dbReference type="ARBA" id="ARBA00022777"/>
    </source>
</evidence>
<organism evidence="8 9">
    <name type="scientific">Angustibacter aerolatus</name>
    <dbReference type="NCBI Taxonomy" id="1162965"/>
    <lineage>
        <taxon>Bacteria</taxon>
        <taxon>Bacillati</taxon>
        <taxon>Actinomycetota</taxon>
        <taxon>Actinomycetes</taxon>
        <taxon>Kineosporiales</taxon>
        <taxon>Kineosporiaceae</taxon>
    </lineage>
</organism>
<evidence type="ECO:0000313" key="9">
    <source>
        <dbReference type="Proteomes" id="UP001157017"/>
    </source>
</evidence>
<keyword evidence="9" id="KW-1185">Reference proteome</keyword>
<protein>
    <recommendedName>
        <fullName evidence="1">non-specific serine/threonine protein kinase</fullName>
        <ecNumber evidence="1">2.7.11.1</ecNumber>
    </recommendedName>
</protein>
<dbReference type="PANTHER" id="PTHR43671:SF13">
    <property type="entry name" value="SERINE_THREONINE-PROTEIN KINASE NEK2"/>
    <property type="match status" value="1"/>
</dbReference>
<proteinExistence type="predicted"/>
<comment type="caution">
    <text evidence="8">The sequence shown here is derived from an EMBL/GenBank/DDBJ whole genome shotgun (WGS) entry which is preliminary data.</text>
</comment>
<keyword evidence="4" id="KW-0418">Kinase</keyword>
<dbReference type="InterPro" id="IPR008271">
    <property type="entry name" value="Ser/Thr_kinase_AS"/>
</dbReference>
<gene>
    <name evidence="8" type="ORF">GCM10025868_28800</name>
</gene>
<evidence type="ECO:0000256" key="2">
    <source>
        <dbReference type="ARBA" id="ARBA00022679"/>
    </source>
</evidence>
<dbReference type="InterPro" id="IPR011009">
    <property type="entry name" value="Kinase-like_dom_sf"/>
</dbReference>
<evidence type="ECO:0000256" key="1">
    <source>
        <dbReference type="ARBA" id="ARBA00012513"/>
    </source>
</evidence>
<dbReference type="PROSITE" id="PS50011">
    <property type="entry name" value="PROTEIN_KINASE_DOM"/>
    <property type="match status" value="1"/>
</dbReference>
<keyword evidence="2" id="KW-0808">Transferase</keyword>
<dbReference type="PANTHER" id="PTHR43671">
    <property type="entry name" value="SERINE/THREONINE-PROTEIN KINASE NEK"/>
    <property type="match status" value="1"/>
</dbReference>
<keyword evidence="5" id="KW-0067">ATP-binding</keyword>
<dbReference type="PROSITE" id="PS00108">
    <property type="entry name" value="PROTEIN_KINASE_ST"/>
    <property type="match status" value="1"/>
</dbReference>
<reference evidence="9" key="1">
    <citation type="journal article" date="2019" name="Int. J. Syst. Evol. Microbiol.">
        <title>The Global Catalogue of Microorganisms (GCM) 10K type strain sequencing project: providing services to taxonomists for standard genome sequencing and annotation.</title>
        <authorList>
            <consortium name="The Broad Institute Genomics Platform"/>
            <consortium name="The Broad Institute Genome Sequencing Center for Infectious Disease"/>
            <person name="Wu L."/>
            <person name="Ma J."/>
        </authorList>
    </citation>
    <scope>NUCLEOTIDE SEQUENCE [LARGE SCALE GENOMIC DNA]</scope>
    <source>
        <strain evidence="9">NBRC 108730</strain>
    </source>
</reference>
<dbReference type="Proteomes" id="UP001157017">
    <property type="component" value="Unassembled WGS sequence"/>
</dbReference>
<accession>A0ABQ6JHC1</accession>
<feature type="domain" description="Protein kinase" evidence="7">
    <location>
        <begin position="1"/>
        <end position="113"/>
    </location>
</feature>
<sequence>MRLGRGLTGALTAIHAAGVVHRDLKPGNVLLLDDDPVVIDFGIAHVADDVRLTSVGLVMGTPGYLSPEPGRRRRRGHRHRLVGLGRDARLRRQRPGAVRPRTDGRRARPRAAR</sequence>
<dbReference type="EMBL" id="BSUZ01000001">
    <property type="protein sequence ID" value="GMA87630.1"/>
    <property type="molecule type" value="Genomic_DNA"/>
</dbReference>
<evidence type="ECO:0000313" key="8">
    <source>
        <dbReference type="EMBL" id="GMA87630.1"/>
    </source>
</evidence>
<dbReference type="InterPro" id="IPR050660">
    <property type="entry name" value="NEK_Ser/Thr_kinase"/>
</dbReference>
<dbReference type="Gene3D" id="1.10.510.10">
    <property type="entry name" value="Transferase(Phosphotransferase) domain 1"/>
    <property type="match status" value="1"/>
</dbReference>
<feature type="compositionally biased region" description="Basic residues" evidence="6">
    <location>
        <begin position="71"/>
        <end position="81"/>
    </location>
</feature>
<dbReference type="SUPFAM" id="SSF56112">
    <property type="entry name" value="Protein kinase-like (PK-like)"/>
    <property type="match status" value="1"/>
</dbReference>
<dbReference type="InterPro" id="IPR000719">
    <property type="entry name" value="Prot_kinase_dom"/>
</dbReference>